<keyword evidence="4" id="KW-1185">Reference proteome</keyword>
<accession>A0A813MC47</accession>
<gene>
    <name evidence="3" type="ORF">OXX778_LOCUS811</name>
</gene>
<dbReference type="AlphaFoldDB" id="A0A813MC47"/>
<dbReference type="OrthoDB" id="10385663at2759"/>
<comment type="caution">
    <text evidence="3">The sequence shown here is derived from an EMBL/GenBank/DDBJ whole genome shotgun (WGS) entry which is preliminary data.</text>
</comment>
<organism evidence="3 4">
    <name type="scientific">Brachionus calyciflorus</name>
    <dbReference type="NCBI Taxonomy" id="104777"/>
    <lineage>
        <taxon>Eukaryota</taxon>
        <taxon>Metazoa</taxon>
        <taxon>Spiralia</taxon>
        <taxon>Gnathifera</taxon>
        <taxon>Rotifera</taxon>
        <taxon>Eurotatoria</taxon>
        <taxon>Monogononta</taxon>
        <taxon>Pseudotrocha</taxon>
        <taxon>Ploima</taxon>
        <taxon>Brachionidae</taxon>
        <taxon>Brachionus</taxon>
    </lineage>
</organism>
<sequence>MSEKLPTKYVIFMILILCISSKPVNSRMFMPGLTNYFSCDKIHIVQEHETCWTIARQYHIPVQLIKWKNEIINCNKLIEGKRICVSNWI</sequence>
<dbReference type="CDD" id="cd00118">
    <property type="entry name" value="LysM"/>
    <property type="match status" value="1"/>
</dbReference>
<dbReference type="InterPro" id="IPR018392">
    <property type="entry name" value="LysM"/>
</dbReference>
<dbReference type="SUPFAM" id="SSF54106">
    <property type="entry name" value="LysM domain"/>
    <property type="match status" value="1"/>
</dbReference>
<dbReference type="Pfam" id="PF01476">
    <property type="entry name" value="LysM"/>
    <property type="match status" value="1"/>
</dbReference>
<evidence type="ECO:0000313" key="4">
    <source>
        <dbReference type="Proteomes" id="UP000663879"/>
    </source>
</evidence>
<keyword evidence="1" id="KW-0732">Signal</keyword>
<dbReference type="EMBL" id="CAJNOC010000045">
    <property type="protein sequence ID" value="CAF0709525.1"/>
    <property type="molecule type" value="Genomic_DNA"/>
</dbReference>
<name>A0A813MC47_9BILA</name>
<reference evidence="3" key="1">
    <citation type="submission" date="2021-02" db="EMBL/GenBank/DDBJ databases">
        <authorList>
            <person name="Nowell W R."/>
        </authorList>
    </citation>
    <scope>NUCLEOTIDE SEQUENCE</scope>
    <source>
        <strain evidence="3">Ploen Becks lab</strain>
    </source>
</reference>
<dbReference type="SMART" id="SM00257">
    <property type="entry name" value="LysM"/>
    <property type="match status" value="1"/>
</dbReference>
<dbReference type="PROSITE" id="PS51782">
    <property type="entry name" value="LYSM"/>
    <property type="match status" value="1"/>
</dbReference>
<protein>
    <recommendedName>
        <fullName evidence="2">LysM domain-containing protein</fullName>
    </recommendedName>
</protein>
<dbReference type="Gene3D" id="3.10.350.10">
    <property type="entry name" value="LysM domain"/>
    <property type="match status" value="1"/>
</dbReference>
<evidence type="ECO:0000259" key="2">
    <source>
        <dbReference type="PROSITE" id="PS51782"/>
    </source>
</evidence>
<feature type="signal peptide" evidence="1">
    <location>
        <begin position="1"/>
        <end position="26"/>
    </location>
</feature>
<evidence type="ECO:0000256" key="1">
    <source>
        <dbReference type="SAM" id="SignalP"/>
    </source>
</evidence>
<evidence type="ECO:0000313" key="3">
    <source>
        <dbReference type="EMBL" id="CAF0709525.1"/>
    </source>
</evidence>
<dbReference type="Proteomes" id="UP000663879">
    <property type="component" value="Unassembled WGS sequence"/>
</dbReference>
<dbReference type="InterPro" id="IPR036779">
    <property type="entry name" value="LysM_dom_sf"/>
</dbReference>
<proteinExistence type="predicted"/>
<feature type="domain" description="LysM" evidence="2">
    <location>
        <begin position="41"/>
        <end position="85"/>
    </location>
</feature>
<feature type="chain" id="PRO_5032857177" description="LysM domain-containing protein" evidence="1">
    <location>
        <begin position="27"/>
        <end position="89"/>
    </location>
</feature>